<evidence type="ECO:0000313" key="2">
    <source>
        <dbReference type="EMBL" id="CAF1298343.1"/>
    </source>
</evidence>
<name>A0A815DJX9_9BILA</name>
<dbReference type="Proteomes" id="UP000681967">
    <property type="component" value="Unassembled WGS sequence"/>
</dbReference>
<evidence type="ECO:0000313" key="3">
    <source>
        <dbReference type="EMBL" id="CAF5055111.1"/>
    </source>
</evidence>
<evidence type="ECO:0000256" key="1">
    <source>
        <dbReference type="SAM" id="MobiDB-lite"/>
    </source>
</evidence>
<comment type="caution">
    <text evidence="2">The sequence shown here is derived from an EMBL/GenBank/DDBJ whole genome shotgun (WGS) entry which is preliminary data.</text>
</comment>
<feature type="non-terminal residue" evidence="2">
    <location>
        <position position="1"/>
    </location>
</feature>
<dbReference type="AlphaFoldDB" id="A0A815DJX9"/>
<reference evidence="2" key="1">
    <citation type="submission" date="2021-02" db="EMBL/GenBank/DDBJ databases">
        <authorList>
            <person name="Nowell W R."/>
        </authorList>
    </citation>
    <scope>NUCLEOTIDE SEQUENCE</scope>
</reference>
<dbReference type="EMBL" id="CAJNOV010007783">
    <property type="protein sequence ID" value="CAF1298343.1"/>
    <property type="molecule type" value="Genomic_DNA"/>
</dbReference>
<accession>A0A815DJX9</accession>
<dbReference type="EMBL" id="CAJOBH010227004">
    <property type="protein sequence ID" value="CAF5055111.1"/>
    <property type="molecule type" value="Genomic_DNA"/>
</dbReference>
<proteinExistence type="predicted"/>
<protein>
    <submittedName>
        <fullName evidence="2">Uncharacterized protein</fullName>
    </submittedName>
</protein>
<feature type="region of interest" description="Disordered" evidence="1">
    <location>
        <begin position="52"/>
        <end position="72"/>
    </location>
</feature>
<gene>
    <name evidence="3" type="ORF">BYL167_LOCUS58569</name>
    <name evidence="2" type="ORF">CJN711_LOCUS16795</name>
</gene>
<dbReference type="Proteomes" id="UP000663855">
    <property type="component" value="Unassembled WGS sequence"/>
</dbReference>
<sequence length="222" mass="25677">INLPAAITILMADKQNVKESEVDKNLALQRILLEQEKERTKEAEQRAIIERARTEQSRFEKHKRDDDENKERSKLMKIDDGQLISISTSALKLLIHDEGYYDTFVASYLHPLDIVPLLNDNSINVTNDMINVFAKHFYPLKSCGKIVENAVQSAFDKSIEELFTTFKMYTSLNYLNTSRKFYLNKLAPHCTFIYKSIKIDQDNEQEALQDFAVCLGEFKSTL</sequence>
<organism evidence="2 4">
    <name type="scientific">Rotaria magnacalcarata</name>
    <dbReference type="NCBI Taxonomy" id="392030"/>
    <lineage>
        <taxon>Eukaryota</taxon>
        <taxon>Metazoa</taxon>
        <taxon>Spiralia</taxon>
        <taxon>Gnathifera</taxon>
        <taxon>Rotifera</taxon>
        <taxon>Eurotatoria</taxon>
        <taxon>Bdelloidea</taxon>
        <taxon>Philodinida</taxon>
        <taxon>Philodinidae</taxon>
        <taxon>Rotaria</taxon>
    </lineage>
</organism>
<evidence type="ECO:0000313" key="4">
    <source>
        <dbReference type="Proteomes" id="UP000663855"/>
    </source>
</evidence>
<feature type="non-terminal residue" evidence="2">
    <location>
        <position position="222"/>
    </location>
</feature>